<gene>
    <name evidence="1" type="ORF">MRB53_019390</name>
</gene>
<proteinExistence type="predicted"/>
<dbReference type="Proteomes" id="UP001234297">
    <property type="component" value="Chromosome 6"/>
</dbReference>
<name>A0ACC2KZ56_PERAE</name>
<dbReference type="EMBL" id="CM056814">
    <property type="protein sequence ID" value="KAJ8626083.1"/>
    <property type="molecule type" value="Genomic_DNA"/>
</dbReference>
<sequence length="747" mass="81437">MAKSAAFLILSLLLCLSITGESRFVPDKSSDLISDGIRHVRQPSLLLLERPSSSSDTCEQTYGFLPCTTTIWGNLFLMLVYGYLMFMAAKYLSSGSELLLEILGPGLIGGLFLPILGALPDALLILVSGLSGSKETAQKQVLIGMGLLAGSTVMLLTLLWGSCVVVGKCDLVNSTSFDSQDSKWCSLTGSGVTTDAPTGRASRIMIISVIPFIVVQLPKVFHISSGSRIAVLISLILAVAFLISYCLYQVVEPWIQKRRVEYVKRKHIMSGFLRHIHKTAMGRLLDENGKLNEPVIEKLFHRLDVNHDGHVSSQELTALIIGIDFLNIDLDEEDAVDKVMDDFDTSGDRLIDLKEFFNGISRWLEEAKRFVVQGGSSTKKYDDFHMKTWEEYYDMADSHDEIADGVETTTRVSIKAGLMLLLGTVIAAAFADPLVDSVTNFSNATNIPSFFISFIAMPLATNSSEAVSAIIFASRKKLRTTSLTFSEIYGAVTMNNILCLAVFLALVYVRQLTWDFSAEVLVILIVCIVMGLFTSFSTTFPLWTCFVAYSLICKNCVKSYIISRRGATPSIFALSVWPNPTGEGRQMKRRVTAQTSEVWCVAKNNAEDTALQSGLDWVCGLGGADCGPIQQSGACYEPNNIQALASYAFNDYFHKNILDPQACVFGNTAALTTLNPSHGKCVFPSSFLARNGSFTGSATGANGMGSSAGDLSGSYNACRSYAHWVLMDDAVGGLKSISFLIIVMFPK</sequence>
<accession>A0ACC2KZ56</accession>
<keyword evidence="2" id="KW-1185">Reference proteome</keyword>
<protein>
    <submittedName>
        <fullName evidence="1">Uncharacterized protein</fullName>
    </submittedName>
</protein>
<evidence type="ECO:0000313" key="2">
    <source>
        <dbReference type="Proteomes" id="UP001234297"/>
    </source>
</evidence>
<evidence type="ECO:0000313" key="1">
    <source>
        <dbReference type="EMBL" id="KAJ8626083.1"/>
    </source>
</evidence>
<comment type="caution">
    <text evidence="1">The sequence shown here is derived from an EMBL/GenBank/DDBJ whole genome shotgun (WGS) entry which is preliminary data.</text>
</comment>
<organism evidence="1 2">
    <name type="scientific">Persea americana</name>
    <name type="common">Avocado</name>
    <dbReference type="NCBI Taxonomy" id="3435"/>
    <lineage>
        <taxon>Eukaryota</taxon>
        <taxon>Viridiplantae</taxon>
        <taxon>Streptophyta</taxon>
        <taxon>Embryophyta</taxon>
        <taxon>Tracheophyta</taxon>
        <taxon>Spermatophyta</taxon>
        <taxon>Magnoliopsida</taxon>
        <taxon>Magnoliidae</taxon>
        <taxon>Laurales</taxon>
        <taxon>Lauraceae</taxon>
        <taxon>Persea</taxon>
    </lineage>
</organism>
<reference evidence="1 2" key="1">
    <citation type="journal article" date="2022" name="Hortic Res">
        <title>A haplotype resolved chromosomal level avocado genome allows analysis of novel avocado genes.</title>
        <authorList>
            <person name="Nath O."/>
            <person name="Fletcher S.J."/>
            <person name="Hayward A."/>
            <person name="Shaw L.M."/>
            <person name="Masouleh A.K."/>
            <person name="Furtado A."/>
            <person name="Henry R.J."/>
            <person name="Mitter N."/>
        </authorList>
    </citation>
    <scope>NUCLEOTIDE SEQUENCE [LARGE SCALE GENOMIC DNA]</scope>
    <source>
        <strain evidence="2">cv. Hass</strain>
    </source>
</reference>